<evidence type="ECO:0000313" key="9">
    <source>
        <dbReference type="Proteomes" id="UP000318422"/>
    </source>
</evidence>
<keyword evidence="1" id="KW-0472">Membrane</keyword>
<dbReference type="GO" id="GO:0003677">
    <property type="term" value="F:DNA binding"/>
    <property type="evidence" value="ECO:0007669"/>
    <property type="project" value="InterPro"/>
</dbReference>
<accession>A0A4Y4CXU9</accession>
<dbReference type="AlphaFoldDB" id="A0A4Y4CXU9"/>
<comment type="similarity">
    <text evidence="5">Belongs to the ABC transporter superfamily. ABCF family. YheS subfamily.</text>
</comment>
<feature type="domain" description="ABC transporter" evidence="7">
    <location>
        <begin position="336"/>
        <end position="550"/>
    </location>
</feature>
<evidence type="ECO:0000256" key="1">
    <source>
        <dbReference type="ARBA" id="ARBA00022475"/>
    </source>
</evidence>
<comment type="caution">
    <text evidence="8">The sequence shown here is derived from an EMBL/GenBank/DDBJ whole genome shotgun (WGS) entry which is preliminary data.</text>
</comment>
<keyword evidence="4 8" id="KW-0067">ATP-binding</keyword>
<dbReference type="Pfam" id="PF00005">
    <property type="entry name" value="ABC_tran"/>
    <property type="match status" value="2"/>
</dbReference>
<dbReference type="PROSITE" id="PS00211">
    <property type="entry name" value="ABC_TRANSPORTER_1"/>
    <property type="match status" value="2"/>
</dbReference>
<dbReference type="FunFam" id="3.40.50.300:FF:000011">
    <property type="entry name" value="Putative ABC transporter ATP-binding component"/>
    <property type="match status" value="1"/>
</dbReference>
<organism evidence="8 9">
    <name type="scientific">Zoogloea ramigera</name>
    <dbReference type="NCBI Taxonomy" id="350"/>
    <lineage>
        <taxon>Bacteria</taxon>
        <taxon>Pseudomonadati</taxon>
        <taxon>Pseudomonadota</taxon>
        <taxon>Betaproteobacteria</taxon>
        <taxon>Rhodocyclales</taxon>
        <taxon>Zoogloeaceae</taxon>
        <taxon>Zoogloea</taxon>
    </lineage>
</organism>
<dbReference type="InterPro" id="IPR003439">
    <property type="entry name" value="ABC_transporter-like_ATP-bd"/>
</dbReference>
<dbReference type="Proteomes" id="UP000318422">
    <property type="component" value="Unassembled WGS sequence"/>
</dbReference>
<evidence type="ECO:0000259" key="7">
    <source>
        <dbReference type="PROSITE" id="PS50893"/>
    </source>
</evidence>
<dbReference type="SMART" id="SM00382">
    <property type="entry name" value="AAA"/>
    <property type="match status" value="2"/>
</dbReference>
<feature type="domain" description="ABC transporter" evidence="7">
    <location>
        <begin position="25"/>
        <end position="269"/>
    </location>
</feature>
<reference evidence="8 9" key="1">
    <citation type="submission" date="2019-06" db="EMBL/GenBank/DDBJ databases">
        <title>Whole genome shotgun sequence of Zoogloea ramigera NBRC 15342.</title>
        <authorList>
            <person name="Hosoyama A."/>
            <person name="Uohara A."/>
            <person name="Ohji S."/>
            <person name="Ichikawa N."/>
        </authorList>
    </citation>
    <scope>NUCLEOTIDE SEQUENCE [LARGE SCALE GENOMIC DNA]</scope>
    <source>
        <strain evidence="8 9">NBRC 15342</strain>
    </source>
</reference>
<dbReference type="InterPro" id="IPR032524">
    <property type="entry name" value="ABC_tran_C"/>
</dbReference>
<evidence type="ECO:0000313" key="8">
    <source>
        <dbReference type="EMBL" id="GEC97731.1"/>
    </source>
</evidence>
<dbReference type="Pfam" id="PF16326">
    <property type="entry name" value="ABC_tran_CTD"/>
    <property type="match status" value="1"/>
</dbReference>
<keyword evidence="2" id="KW-0677">Repeat</keyword>
<dbReference type="InterPro" id="IPR037118">
    <property type="entry name" value="Val-tRNA_synth_C_sf"/>
</dbReference>
<keyword evidence="9" id="KW-1185">Reference proteome</keyword>
<dbReference type="InterPro" id="IPR017871">
    <property type="entry name" value="ABC_transporter-like_CS"/>
</dbReference>
<dbReference type="PROSITE" id="PS50893">
    <property type="entry name" value="ABC_TRANSPORTER_2"/>
    <property type="match status" value="2"/>
</dbReference>
<protein>
    <recommendedName>
        <fullName evidence="6">Probable ATP-binding protein YheS</fullName>
    </recommendedName>
</protein>
<dbReference type="EMBL" id="BJNV01000118">
    <property type="protein sequence ID" value="GEC97731.1"/>
    <property type="molecule type" value="Genomic_DNA"/>
</dbReference>
<dbReference type="GO" id="GO:0005524">
    <property type="term" value="F:ATP binding"/>
    <property type="evidence" value="ECO:0007669"/>
    <property type="project" value="UniProtKB-KW"/>
</dbReference>
<dbReference type="PANTHER" id="PTHR19211">
    <property type="entry name" value="ATP-BINDING TRANSPORT PROTEIN-RELATED"/>
    <property type="match status" value="1"/>
</dbReference>
<dbReference type="PANTHER" id="PTHR19211:SF14">
    <property type="entry name" value="ATP-BINDING CASSETTE SUB-FAMILY F MEMBER 1"/>
    <property type="match status" value="1"/>
</dbReference>
<dbReference type="InterPro" id="IPR027417">
    <property type="entry name" value="P-loop_NTPase"/>
</dbReference>
<dbReference type="Gene3D" id="1.10.287.380">
    <property type="entry name" value="Valyl-tRNA synthetase, C-terminal domain"/>
    <property type="match status" value="1"/>
</dbReference>
<dbReference type="SUPFAM" id="SSF52540">
    <property type="entry name" value="P-loop containing nucleoside triphosphate hydrolases"/>
    <property type="match status" value="2"/>
</dbReference>
<evidence type="ECO:0000256" key="5">
    <source>
        <dbReference type="ARBA" id="ARBA00061571"/>
    </source>
</evidence>
<dbReference type="InterPro" id="IPR003593">
    <property type="entry name" value="AAA+_ATPase"/>
</dbReference>
<evidence type="ECO:0000256" key="3">
    <source>
        <dbReference type="ARBA" id="ARBA00022741"/>
    </source>
</evidence>
<dbReference type="InterPro" id="IPR032781">
    <property type="entry name" value="ABC_tran_Xtn"/>
</dbReference>
<keyword evidence="1" id="KW-1003">Cell membrane</keyword>
<name>A0A4Y4CXU9_ZOORA</name>
<evidence type="ECO:0000256" key="2">
    <source>
        <dbReference type="ARBA" id="ARBA00022737"/>
    </source>
</evidence>
<dbReference type="CDD" id="cd03221">
    <property type="entry name" value="ABCF_EF-3"/>
    <property type="match status" value="2"/>
</dbReference>
<dbReference type="GO" id="GO:0016887">
    <property type="term" value="F:ATP hydrolysis activity"/>
    <property type="evidence" value="ECO:0007669"/>
    <property type="project" value="InterPro"/>
</dbReference>
<proteinExistence type="inferred from homology"/>
<dbReference type="Pfam" id="PF12848">
    <property type="entry name" value="ABC_tran_Xtn"/>
    <property type="match status" value="1"/>
</dbReference>
<dbReference type="FunFam" id="3.40.50.300:FF:002053">
    <property type="entry name" value="ABC transporter ATP-binding protein"/>
    <property type="match status" value="1"/>
</dbReference>
<keyword evidence="3" id="KW-0547">Nucleotide-binding</keyword>
<dbReference type="Gene3D" id="3.40.50.300">
    <property type="entry name" value="P-loop containing nucleotide triphosphate hydrolases"/>
    <property type="match status" value="2"/>
</dbReference>
<gene>
    <name evidence="8" type="ORF">ZRA01_38040</name>
</gene>
<dbReference type="InterPro" id="IPR050611">
    <property type="entry name" value="ABCF"/>
</dbReference>
<evidence type="ECO:0000256" key="6">
    <source>
        <dbReference type="ARBA" id="ARBA00069073"/>
    </source>
</evidence>
<sequence length="659" mass="72760">MARQGLHKGTAYNTGFPARFPAAVIQFRNLRLARGVKTLIEGASLQIHPGWKVGLTGANGCGKSSLFGLLRGELHQDSGDLEMPASWVIAHVAQETPALPRPAIEYVLDGDAELRRVEAGLEKAEAAHDGEEIGHLHGRLQEIGGYAARARAAALMDGLGFSAADLERPVADFSGGWRMRLNLAQALMCRSDLLLLDEPTNHLDLDAVIWLEQWLGDYRGTLVLISHDRDFLDAVVNQIAHIENQQLTLYTGGYSNFERQRAERLSQQQAMFEKQQRERAHLQKYVDRFRAQATKARQAQSRIKALERMETIAAAHIDNPFSFSFRECGAAPDPLLQLEDAAAGYPDKPILAGMKLTIRPGERIGLLGRNGAGKSTLIKLLAGSLKPSAGQRREGKGLALGYFAQHALESLRPDESALQHMLRLDPQTREQDLRNYLGGFDFHGDMATAPVAPFSGGEKSRLALALLIWGKPNLLLLDEPTNHLDLEMRHALTLALQDYEGGMVIVSHDRALLRATCDRFLLVDDGRLQPFDGDLDDYKTWLAQRRAADATAAQCPDRAADKASRKADREAAAADRQARLAARRPLQKELDQLDKKLGPWNAEKAQLDERLADPALYTGPDAGEVPKLLKRQAELTGKIDEAELRWLELHEALDAIPAD</sequence>
<evidence type="ECO:0000256" key="4">
    <source>
        <dbReference type="ARBA" id="ARBA00022840"/>
    </source>
</evidence>